<dbReference type="Pfam" id="PF00923">
    <property type="entry name" value="TAL_FSA"/>
    <property type="match status" value="1"/>
</dbReference>
<keyword evidence="4" id="KW-0808">Transferase</keyword>
<dbReference type="InterPro" id="IPR013785">
    <property type="entry name" value="Aldolase_TIM"/>
</dbReference>
<dbReference type="InterPro" id="IPR001585">
    <property type="entry name" value="TAL/FSA"/>
</dbReference>
<protein>
    <recommendedName>
        <fullName evidence="4">Transaldolase</fullName>
        <ecNumber evidence="4">2.2.1.2</ecNumber>
    </recommendedName>
</protein>
<comment type="pathway">
    <text evidence="4">Carbohydrate degradation; pentose phosphate pathway; D-glyceraldehyde 3-phosphate and beta-D-fructose 6-phosphate from D-ribose 5-phosphate and D-xylulose 5-phosphate (non-oxidative stage): step 2/3.</text>
</comment>
<keyword evidence="3 4" id="KW-0704">Schiff base</keyword>
<evidence type="ECO:0000256" key="2">
    <source>
        <dbReference type="ARBA" id="ARBA00008426"/>
    </source>
</evidence>
<comment type="subcellular location">
    <subcellularLocation>
        <location evidence="4">Cytoplasm</location>
    </subcellularLocation>
</comment>
<reference evidence="5 6" key="1">
    <citation type="submission" date="2022-10" db="EMBL/GenBank/DDBJ databases">
        <title>The complete genomes of actinobacterial strains from the NBC collection.</title>
        <authorList>
            <person name="Joergensen T.S."/>
            <person name="Alvarez Arevalo M."/>
            <person name="Sterndorff E.B."/>
            <person name="Faurdal D."/>
            <person name="Vuksanovic O."/>
            <person name="Mourched A.-S."/>
            <person name="Charusanti P."/>
            <person name="Shaw S."/>
            <person name="Blin K."/>
            <person name="Weber T."/>
        </authorList>
    </citation>
    <scope>NUCLEOTIDE SEQUENCE [LARGE SCALE GENOMIC DNA]</scope>
    <source>
        <strain evidence="5 6">NBC 01752</strain>
    </source>
</reference>
<evidence type="ECO:0000313" key="6">
    <source>
        <dbReference type="Proteomes" id="UP001340816"/>
    </source>
</evidence>
<accession>A0ABZ1H4P3</accession>
<dbReference type="EC" id="2.2.1.2" evidence="4"/>
<keyword evidence="4" id="KW-0570">Pentose shunt</keyword>
<dbReference type="RefSeq" id="WP_266757166.1">
    <property type="nucleotide sequence ID" value="NZ_CP109135.1"/>
</dbReference>
<dbReference type="HAMAP" id="MF_00493">
    <property type="entry name" value="Transaldolase_2"/>
    <property type="match status" value="1"/>
</dbReference>
<sequence length="360" mass="39480">MTERSRQTVELAAEGVCLCVEGTTRELQRTGRFAELLRELGACAVAAQPAAVAEAVRNGDAYQAHLSDLASRRVSTGEAVHSLLYEDARAACDKLLPHYRKSAGLCACVFVPLDPYADGRRAVAEASALWWTVDRPNAVVSVHVAHGEGPLVGDLLARGISVDVRSLFTLEQFDRLFEEFLSGLERARDAGCELSGIHFAASVPLRLLDESIAARLGLTARREDWAVAVARLLHHRREQLMDGARWRSLVRAGVRPPHFVWSSHAAPVTEAVHYLEELVAWNSVFSAGPGTLRAVRSRAELRGDSVSGTEMCSRQVLSTLHHHGVDLYDLGLELQQTQLKAARAEWTELCEAVEALLRRA</sequence>
<evidence type="ECO:0000256" key="4">
    <source>
        <dbReference type="HAMAP-Rule" id="MF_00493"/>
    </source>
</evidence>
<comment type="caution">
    <text evidence="4">Lacks conserved residue(s) required for the propagation of feature annotation.</text>
</comment>
<dbReference type="InterPro" id="IPR004732">
    <property type="entry name" value="Transaldolase_2"/>
</dbReference>
<keyword evidence="6" id="KW-1185">Reference proteome</keyword>
<comment type="catalytic activity">
    <reaction evidence="4">
        <text>D-sedoheptulose 7-phosphate + D-glyceraldehyde 3-phosphate = D-erythrose 4-phosphate + beta-D-fructose 6-phosphate</text>
        <dbReference type="Rhea" id="RHEA:17053"/>
        <dbReference type="ChEBI" id="CHEBI:16897"/>
        <dbReference type="ChEBI" id="CHEBI:57483"/>
        <dbReference type="ChEBI" id="CHEBI:57634"/>
        <dbReference type="ChEBI" id="CHEBI:59776"/>
        <dbReference type="EC" id="2.2.1.2"/>
    </reaction>
</comment>
<dbReference type="SUPFAM" id="SSF51569">
    <property type="entry name" value="Aldolase"/>
    <property type="match status" value="1"/>
</dbReference>
<evidence type="ECO:0000256" key="1">
    <source>
        <dbReference type="ARBA" id="ARBA00003518"/>
    </source>
</evidence>
<name>A0ABZ1H4P3_STRPH</name>
<evidence type="ECO:0000313" key="5">
    <source>
        <dbReference type="EMBL" id="WSD12098.1"/>
    </source>
</evidence>
<dbReference type="Proteomes" id="UP001340816">
    <property type="component" value="Chromosome"/>
</dbReference>
<organism evidence="5 6">
    <name type="scientific">Streptomyces phaeochromogenes</name>
    <dbReference type="NCBI Taxonomy" id="1923"/>
    <lineage>
        <taxon>Bacteria</taxon>
        <taxon>Bacillati</taxon>
        <taxon>Actinomycetota</taxon>
        <taxon>Actinomycetes</taxon>
        <taxon>Kitasatosporales</taxon>
        <taxon>Streptomycetaceae</taxon>
        <taxon>Streptomyces</taxon>
        <taxon>Streptomyces phaeochromogenes group</taxon>
    </lineage>
</organism>
<evidence type="ECO:0000256" key="3">
    <source>
        <dbReference type="ARBA" id="ARBA00023270"/>
    </source>
</evidence>
<dbReference type="Gene3D" id="3.20.20.70">
    <property type="entry name" value="Aldolase class I"/>
    <property type="match status" value="1"/>
</dbReference>
<comment type="similarity">
    <text evidence="2 4">Belongs to the transaldolase family. Type 2 subfamily.</text>
</comment>
<keyword evidence="4" id="KW-0963">Cytoplasm</keyword>
<proteinExistence type="inferred from homology"/>
<comment type="function">
    <text evidence="1 4">Transaldolase is important for the balance of metabolites in the pentose-phosphate pathway.</text>
</comment>
<dbReference type="EMBL" id="CP109135">
    <property type="protein sequence ID" value="WSD12098.1"/>
    <property type="molecule type" value="Genomic_DNA"/>
</dbReference>
<gene>
    <name evidence="4" type="primary">tal</name>
    <name evidence="5" type="ORF">OHB35_02150</name>
</gene>